<dbReference type="GO" id="GO:0005886">
    <property type="term" value="C:plasma membrane"/>
    <property type="evidence" value="ECO:0007669"/>
    <property type="project" value="UniProtKB-SubCell"/>
</dbReference>
<dbReference type="InterPro" id="IPR036259">
    <property type="entry name" value="MFS_trans_sf"/>
</dbReference>
<feature type="region of interest" description="Disordered" evidence="5">
    <location>
        <begin position="1"/>
        <end position="22"/>
    </location>
</feature>
<dbReference type="InterPro" id="IPR020846">
    <property type="entry name" value="MFS_dom"/>
</dbReference>
<dbReference type="EMBL" id="FNHE01000005">
    <property type="protein sequence ID" value="SDM40333.1"/>
    <property type="molecule type" value="Genomic_DNA"/>
</dbReference>
<feature type="transmembrane region" description="Helical" evidence="6">
    <location>
        <begin position="34"/>
        <end position="59"/>
    </location>
</feature>
<dbReference type="AlphaFoldDB" id="A0A1G9SY16"/>
<dbReference type="Proteomes" id="UP000198680">
    <property type="component" value="Unassembled WGS sequence"/>
</dbReference>
<dbReference type="OrthoDB" id="5176013at2"/>
<feature type="transmembrane region" description="Helical" evidence="6">
    <location>
        <begin position="100"/>
        <end position="118"/>
    </location>
</feature>
<evidence type="ECO:0000256" key="5">
    <source>
        <dbReference type="SAM" id="MobiDB-lite"/>
    </source>
</evidence>
<reference evidence="9" key="1">
    <citation type="submission" date="2016-10" db="EMBL/GenBank/DDBJ databases">
        <authorList>
            <person name="Varghese N."/>
            <person name="Submissions S."/>
        </authorList>
    </citation>
    <scope>NUCLEOTIDE SEQUENCE [LARGE SCALE GENOMIC DNA]</scope>
    <source>
        <strain evidence="9">DSM 45419</strain>
    </source>
</reference>
<feature type="transmembrane region" description="Helical" evidence="6">
    <location>
        <begin position="361"/>
        <end position="382"/>
    </location>
</feature>
<gene>
    <name evidence="8" type="ORF">SAMN05660642_02417</name>
</gene>
<sequence length="443" mass="44035">MADPAGEADGDPVEPGRRRAAGVRRARSPAAVGAVLRAVAVSVLGVLPAFLVGALAVQIRADLDVGLGLFGLAAATLFTVSGCLARPGGRLVQRLGSRRGAALAAALATTSLTVIALADSPAALVAGLAVGGLGNAVAQPSANAGVSELVTEHRLGVAFGIKQSSIPAATLLGGLAVPGVALVFGWRWAVAGAVGLAVVLLLASLAGGRDAGRRAGPARAPAARAPDKGLPRGGLVVLTAGGFLGSAAATPTGVFLVDSAVAAGMGAGAAGLLFAACSVLGLVVRIGFGWWVDRHPGRSAYLFIANLLALGTLGYALLASGSVPASVAGGVLAYGAGWAWTGLFHFTVIRDNRGAAASVTGFVQTGLSLGAATGPLLFGFVAQASYSAAWLTTAALSLAGAVTVRVSRRMVRRSRGLPVGGRRPLRSARRHPPVPSPEEEMHR</sequence>
<feature type="transmembrane region" description="Helical" evidence="6">
    <location>
        <begin position="229"/>
        <end position="249"/>
    </location>
</feature>
<evidence type="ECO:0000313" key="8">
    <source>
        <dbReference type="EMBL" id="SDM40333.1"/>
    </source>
</evidence>
<feature type="compositionally biased region" description="Basic residues" evidence="5">
    <location>
        <begin position="423"/>
        <end position="432"/>
    </location>
</feature>
<comment type="subcellular location">
    <subcellularLocation>
        <location evidence="1">Cell membrane</location>
        <topology evidence="1">Multi-pass membrane protein</topology>
    </subcellularLocation>
</comment>
<dbReference type="PANTHER" id="PTHR23527">
    <property type="entry name" value="BLL3282 PROTEIN"/>
    <property type="match status" value="1"/>
</dbReference>
<dbReference type="PANTHER" id="PTHR23527:SF1">
    <property type="entry name" value="BLL3282 PROTEIN"/>
    <property type="match status" value="1"/>
</dbReference>
<organism evidence="8 9">
    <name type="scientific">Geodermatophilus siccatus</name>
    <dbReference type="NCBI Taxonomy" id="1137991"/>
    <lineage>
        <taxon>Bacteria</taxon>
        <taxon>Bacillati</taxon>
        <taxon>Actinomycetota</taxon>
        <taxon>Actinomycetes</taxon>
        <taxon>Geodermatophilales</taxon>
        <taxon>Geodermatophilaceae</taxon>
        <taxon>Geodermatophilus</taxon>
    </lineage>
</organism>
<feature type="transmembrane region" description="Helical" evidence="6">
    <location>
        <begin position="388"/>
        <end position="406"/>
    </location>
</feature>
<keyword evidence="3 6" id="KW-1133">Transmembrane helix</keyword>
<dbReference type="RefSeq" id="WP_091218247.1">
    <property type="nucleotide sequence ID" value="NZ_FNHE01000005.1"/>
</dbReference>
<feature type="transmembrane region" description="Helical" evidence="6">
    <location>
        <begin position="331"/>
        <end position="349"/>
    </location>
</feature>
<protein>
    <submittedName>
        <fullName evidence="8">Predicted arabinose efflux permease, MFS family</fullName>
    </submittedName>
</protein>
<evidence type="ECO:0000313" key="9">
    <source>
        <dbReference type="Proteomes" id="UP000198680"/>
    </source>
</evidence>
<evidence type="ECO:0000259" key="7">
    <source>
        <dbReference type="PROSITE" id="PS50850"/>
    </source>
</evidence>
<feature type="domain" description="Major facilitator superfamily (MFS) profile" evidence="7">
    <location>
        <begin position="26"/>
        <end position="412"/>
    </location>
</feature>
<keyword evidence="4 6" id="KW-0472">Membrane</keyword>
<name>A0A1G9SY16_9ACTN</name>
<accession>A0A1G9SY16</accession>
<keyword evidence="9" id="KW-1185">Reference proteome</keyword>
<dbReference type="Gene3D" id="1.20.1250.20">
    <property type="entry name" value="MFS general substrate transporter like domains"/>
    <property type="match status" value="2"/>
</dbReference>
<proteinExistence type="predicted"/>
<dbReference type="PROSITE" id="PS50850">
    <property type="entry name" value="MFS"/>
    <property type="match status" value="1"/>
</dbReference>
<evidence type="ECO:0000256" key="2">
    <source>
        <dbReference type="ARBA" id="ARBA00022692"/>
    </source>
</evidence>
<evidence type="ECO:0000256" key="6">
    <source>
        <dbReference type="SAM" id="Phobius"/>
    </source>
</evidence>
<feature type="transmembrane region" description="Helical" evidence="6">
    <location>
        <begin position="261"/>
        <end position="288"/>
    </location>
</feature>
<dbReference type="GO" id="GO:0022857">
    <property type="term" value="F:transmembrane transporter activity"/>
    <property type="evidence" value="ECO:0007669"/>
    <property type="project" value="InterPro"/>
</dbReference>
<feature type="transmembrane region" description="Helical" evidence="6">
    <location>
        <begin position="188"/>
        <end position="208"/>
    </location>
</feature>
<evidence type="ECO:0000256" key="1">
    <source>
        <dbReference type="ARBA" id="ARBA00004651"/>
    </source>
</evidence>
<dbReference type="InterPro" id="IPR052952">
    <property type="entry name" value="MFS-Transporter"/>
</dbReference>
<dbReference type="InterPro" id="IPR011701">
    <property type="entry name" value="MFS"/>
</dbReference>
<feature type="region of interest" description="Disordered" evidence="5">
    <location>
        <begin position="416"/>
        <end position="443"/>
    </location>
</feature>
<dbReference type="SUPFAM" id="SSF103473">
    <property type="entry name" value="MFS general substrate transporter"/>
    <property type="match status" value="1"/>
</dbReference>
<feature type="compositionally biased region" description="Acidic residues" evidence="5">
    <location>
        <begin position="1"/>
        <end position="12"/>
    </location>
</feature>
<feature type="transmembrane region" description="Helical" evidence="6">
    <location>
        <begin position="300"/>
        <end position="319"/>
    </location>
</feature>
<dbReference type="STRING" id="1137991.SAMN05660642_02417"/>
<keyword evidence="2 6" id="KW-0812">Transmembrane</keyword>
<feature type="transmembrane region" description="Helical" evidence="6">
    <location>
        <begin position="65"/>
        <end position="88"/>
    </location>
</feature>
<dbReference type="Pfam" id="PF07690">
    <property type="entry name" value="MFS_1"/>
    <property type="match status" value="1"/>
</dbReference>
<evidence type="ECO:0000256" key="3">
    <source>
        <dbReference type="ARBA" id="ARBA00022989"/>
    </source>
</evidence>
<evidence type="ECO:0000256" key="4">
    <source>
        <dbReference type="ARBA" id="ARBA00023136"/>
    </source>
</evidence>